<sequence length="182" mass="21291">MTIPVQAFFPFWISCFSVIMAAIALISLIAGKYPPRIVWKNTLKTFAAVFILFTGIHALHTYSDHYSQWQAIKKMERHFTEFDEARNNLSEMQHLFAQVSSFSDDYHFDHFVYVGNFNETFDFEGQLKVTMYDNKDEILEVQIFDVKIDAGAKFYLDQFSTPTKAASFQWEWRTPGKPWIGK</sequence>
<dbReference type="RefSeq" id="WP_133582133.1">
    <property type="nucleotide sequence ID" value="NZ_SNYJ01000024.1"/>
</dbReference>
<proteinExistence type="predicted"/>
<dbReference type="AlphaFoldDB" id="A0A4R6TQ53"/>
<keyword evidence="1" id="KW-1133">Transmembrane helix</keyword>
<keyword evidence="1" id="KW-0812">Transmembrane</keyword>
<dbReference type="Proteomes" id="UP000295632">
    <property type="component" value="Unassembled WGS sequence"/>
</dbReference>
<name>A0A4R6TQ53_9BACI</name>
<keyword evidence="3" id="KW-1185">Reference proteome</keyword>
<gene>
    <name evidence="2" type="ORF">EV213_12447</name>
</gene>
<feature type="transmembrane region" description="Helical" evidence="1">
    <location>
        <begin position="42"/>
        <end position="60"/>
    </location>
</feature>
<protein>
    <submittedName>
        <fullName evidence="2">Uncharacterized protein</fullName>
    </submittedName>
</protein>
<keyword evidence="1" id="KW-0472">Membrane</keyword>
<evidence type="ECO:0000256" key="1">
    <source>
        <dbReference type="SAM" id="Phobius"/>
    </source>
</evidence>
<feature type="transmembrane region" description="Helical" evidence="1">
    <location>
        <begin position="6"/>
        <end position="30"/>
    </location>
</feature>
<accession>A0A4R6TQ53</accession>
<comment type="caution">
    <text evidence="2">The sequence shown here is derived from an EMBL/GenBank/DDBJ whole genome shotgun (WGS) entry which is preliminary data.</text>
</comment>
<reference evidence="2 3" key="1">
    <citation type="submission" date="2019-03" db="EMBL/GenBank/DDBJ databases">
        <title>Genomic Encyclopedia of Type Strains, Phase IV (KMG-IV): sequencing the most valuable type-strain genomes for metagenomic binning, comparative biology and taxonomic classification.</title>
        <authorList>
            <person name="Goeker M."/>
        </authorList>
    </citation>
    <scope>NUCLEOTIDE SEQUENCE [LARGE SCALE GENOMIC DNA]</scope>
    <source>
        <strain evidence="2 3">DSM 28697</strain>
    </source>
</reference>
<evidence type="ECO:0000313" key="3">
    <source>
        <dbReference type="Proteomes" id="UP000295632"/>
    </source>
</evidence>
<organism evidence="2 3">
    <name type="scientific">Aureibacillus halotolerans</name>
    <dbReference type="NCBI Taxonomy" id="1508390"/>
    <lineage>
        <taxon>Bacteria</taxon>
        <taxon>Bacillati</taxon>
        <taxon>Bacillota</taxon>
        <taxon>Bacilli</taxon>
        <taxon>Bacillales</taxon>
        <taxon>Bacillaceae</taxon>
        <taxon>Aureibacillus</taxon>
    </lineage>
</organism>
<evidence type="ECO:0000313" key="2">
    <source>
        <dbReference type="EMBL" id="TDQ34629.1"/>
    </source>
</evidence>
<dbReference type="EMBL" id="SNYJ01000024">
    <property type="protein sequence ID" value="TDQ34629.1"/>
    <property type="molecule type" value="Genomic_DNA"/>
</dbReference>